<keyword evidence="3" id="KW-0479">Metal-binding</keyword>
<evidence type="ECO:0000256" key="11">
    <source>
        <dbReference type="PROSITE-ProRule" id="PRU00042"/>
    </source>
</evidence>
<feature type="region of interest" description="Disordered" evidence="12">
    <location>
        <begin position="1"/>
        <end position="48"/>
    </location>
</feature>
<dbReference type="GO" id="GO:0008270">
    <property type="term" value="F:zinc ion binding"/>
    <property type="evidence" value="ECO:0007669"/>
    <property type="project" value="UniProtKB-KW"/>
</dbReference>
<dbReference type="InterPro" id="IPR036236">
    <property type="entry name" value="Znf_C2H2_sf"/>
</dbReference>
<keyword evidence="9" id="KW-0804">Transcription</keyword>
<dbReference type="AlphaFoldDB" id="A0AAJ7XJL7"/>
<dbReference type="GO" id="GO:0001817">
    <property type="term" value="P:regulation of cytokine production"/>
    <property type="evidence" value="ECO:0007669"/>
    <property type="project" value="TreeGrafter"/>
</dbReference>
<keyword evidence="14" id="KW-1185">Reference proteome</keyword>
<evidence type="ECO:0000256" key="5">
    <source>
        <dbReference type="ARBA" id="ARBA00022771"/>
    </source>
</evidence>
<evidence type="ECO:0000256" key="3">
    <source>
        <dbReference type="ARBA" id="ARBA00022723"/>
    </source>
</evidence>
<feature type="compositionally biased region" description="Low complexity" evidence="12">
    <location>
        <begin position="339"/>
        <end position="352"/>
    </location>
</feature>
<feature type="compositionally biased region" description="Polar residues" evidence="12">
    <location>
        <begin position="400"/>
        <end position="409"/>
    </location>
</feature>
<dbReference type="Proteomes" id="UP001318040">
    <property type="component" value="Chromosome 74"/>
</dbReference>
<reference evidence="15" key="1">
    <citation type="submission" date="2025-08" db="UniProtKB">
        <authorList>
            <consortium name="RefSeq"/>
        </authorList>
    </citation>
    <scope>IDENTIFICATION</scope>
    <source>
        <tissue evidence="15">Sperm</tissue>
    </source>
</reference>
<feature type="compositionally biased region" description="Acidic residues" evidence="12">
    <location>
        <begin position="324"/>
        <end position="338"/>
    </location>
</feature>
<feature type="domain" description="C2H2-type" evidence="13">
    <location>
        <begin position="234"/>
        <end position="261"/>
    </location>
</feature>
<keyword evidence="10" id="KW-0539">Nucleus</keyword>
<dbReference type="PROSITE" id="PS00028">
    <property type="entry name" value="ZINC_FINGER_C2H2_1"/>
    <property type="match status" value="6"/>
</dbReference>
<feature type="domain" description="C2H2-type" evidence="13">
    <location>
        <begin position="206"/>
        <end position="233"/>
    </location>
</feature>
<keyword evidence="8" id="KW-0238">DNA-binding</keyword>
<evidence type="ECO:0000256" key="2">
    <source>
        <dbReference type="ARBA" id="ARBA00006991"/>
    </source>
</evidence>
<dbReference type="PANTHER" id="PTHR24399:SF54">
    <property type="entry name" value="GASTRULA ZINC FINGER PROTEIN XLCGF26.1-LIKE-RELATED"/>
    <property type="match status" value="1"/>
</dbReference>
<dbReference type="GO" id="GO:0000978">
    <property type="term" value="F:RNA polymerase II cis-regulatory region sequence-specific DNA binding"/>
    <property type="evidence" value="ECO:0007669"/>
    <property type="project" value="TreeGrafter"/>
</dbReference>
<feature type="region of interest" description="Disordered" evidence="12">
    <location>
        <begin position="324"/>
        <end position="429"/>
    </location>
</feature>
<comment type="similarity">
    <text evidence="2">Belongs to the krueppel C2H2-type zinc-finger protein family.</text>
</comment>
<feature type="domain" description="C2H2-type" evidence="13">
    <location>
        <begin position="492"/>
        <end position="519"/>
    </location>
</feature>
<accession>A0AAJ7XJL7</accession>
<dbReference type="FunFam" id="3.30.160.60:FF:002343">
    <property type="entry name" value="Zinc finger protein 33A"/>
    <property type="match status" value="1"/>
</dbReference>
<feature type="domain" description="C2H2-type" evidence="13">
    <location>
        <begin position="262"/>
        <end position="289"/>
    </location>
</feature>
<dbReference type="FunFam" id="3.30.160.60:FF:000047">
    <property type="entry name" value="zinc finger protein OZF"/>
    <property type="match status" value="1"/>
</dbReference>
<evidence type="ECO:0000256" key="10">
    <source>
        <dbReference type="ARBA" id="ARBA00023242"/>
    </source>
</evidence>
<dbReference type="InterPro" id="IPR013087">
    <property type="entry name" value="Znf_C2H2_type"/>
</dbReference>
<dbReference type="SUPFAM" id="SSF57667">
    <property type="entry name" value="beta-beta-alpha zinc fingers"/>
    <property type="match status" value="4"/>
</dbReference>
<evidence type="ECO:0000256" key="4">
    <source>
        <dbReference type="ARBA" id="ARBA00022737"/>
    </source>
</evidence>
<evidence type="ECO:0000256" key="1">
    <source>
        <dbReference type="ARBA" id="ARBA00004123"/>
    </source>
</evidence>
<evidence type="ECO:0000256" key="8">
    <source>
        <dbReference type="ARBA" id="ARBA00023125"/>
    </source>
</evidence>
<dbReference type="PANTHER" id="PTHR24399">
    <property type="entry name" value="ZINC FINGER AND BTB DOMAIN-CONTAINING"/>
    <property type="match status" value="1"/>
</dbReference>
<name>A0AAJ7XJL7_PETMA</name>
<evidence type="ECO:0000256" key="7">
    <source>
        <dbReference type="ARBA" id="ARBA00023015"/>
    </source>
</evidence>
<dbReference type="FunFam" id="3.30.160.60:FF:000340">
    <property type="entry name" value="zinc finger protein 473 isoform X1"/>
    <property type="match status" value="1"/>
</dbReference>
<keyword evidence="6" id="KW-0862">Zinc</keyword>
<sequence>MSEAAMAESSGAWKSASGKADNSGGGSCLRWNYNKGRHEGPKAGKRWSAQRKAAAAAADDAAAAAAAAAVTATTVAAAATAAGLPGTRGESPVASALLVETESVKTEWECVYSNPEDLDVRRSHRHRKVKLPVDLGVLQKAARPSEVKTQRSLRMLNFVRSRQRKKRESKKMKENIKITLKMNKPGGNDATDAHVLTKHPGSLKPYVCQECGKEFRQSTDLFRHQTLHTGERPLKCGACGKAFALQADLNRHAIIHTEQRPYACQECGKAFRWSQSLVHHRRSHSDVREFRCDACGKDFKHRRTLVQHCKTNCAGAIAADADDADDADADADGADDDGQQLQQRQEQQRQQQGGSGVHQALDEEEDEEEEDEEEEDEEEEEERSQDSVRTNLQLQQQQQTPSDDFQIISSEPPKRKGIAVHRSQPRGPTSALKKFLCQDCGKGFRQATDLVRHRSLHTGERNALCGVCGKGFALASDLARHGRTHDPSGERYPCSQCGKLFGCRRSALLHESAHSRPPGPRSRRGGGGGGGGGGRRRQLQEEEGKRRLARAAKRDAATNSAVAAATAALRLQPA</sequence>
<dbReference type="KEGG" id="pmrn:116958186"/>
<feature type="domain" description="C2H2-type" evidence="13">
    <location>
        <begin position="290"/>
        <end position="312"/>
    </location>
</feature>
<evidence type="ECO:0000313" key="14">
    <source>
        <dbReference type="Proteomes" id="UP001318040"/>
    </source>
</evidence>
<keyword evidence="5 11" id="KW-0863">Zinc-finger</keyword>
<dbReference type="PROSITE" id="PS50157">
    <property type="entry name" value="ZINC_FINGER_C2H2_2"/>
    <property type="match status" value="7"/>
</dbReference>
<proteinExistence type="inferred from homology"/>
<feature type="region of interest" description="Disordered" evidence="12">
    <location>
        <begin position="511"/>
        <end position="560"/>
    </location>
</feature>
<evidence type="ECO:0000259" key="13">
    <source>
        <dbReference type="PROSITE" id="PS50157"/>
    </source>
</evidence>
<dbReference type="GO" id="GO:0005654">
    <property type="term" value="C:nucleoplasm"/>
    <property type="evidence" value="ECO:0007669"/>
    <property type="project" value="TreeGrafter"/>
</dbReference>
<dbReference type="Pfam" id="PF13912">
    <property type="entry name" value="zf-C2H2_6"/>
    <property type="match status" value="1"/>
</dbReference>
<feature type="domain" description="C2H2-type" evidence="13">
    <location>
        <begin position="435"/>
        <end position="462"/>
    </location>
</feature>
<dbReference type="GO" id="GO:0002682">
    <property type="term" value="P:regulation of immune system process"/>
    <property type="evidence" value="ECO:0007669"/>
    <property type="project" value="TreeGrafter"/>
</dbReference>
<protein>
    <submittedName>
        <fullName evidence="15">Zinc finger protein 660-like isoform X1</fullName>
    </submittedName>
</protein>
<evidence type="ECO:0000256" key="9">
    <source>
        <dbReference type="ARBA" id="ARBA00023163"/>
    </source>
</evidence>
<dbReference type="RefSeq" id="XP_032836572.1">
    <property type="nucleotide sequence ID" value="XM_032980681.1"/>
</dbReference>
<feature type="compositionally biased region" description="Low complexity" evidence="12">
    <location>
        <begin position="1"/>
        <end position="20"/>
    </location>
</feature>
<organism evidence="14 15">
    <name type="scientific">Petromyzon marinus</name>
    <name type="common">Sea lamprey</name>
    <dbReference type="NCBI Taxonomy" id="7757"/>
    <lineage>
        <taxon>Eukaryota</taxon>
        <taxon>Metazoa</taxon>
        <taxon>Chordata</taxon>
        <taxon>Craniata</taxon>
        <taxon>Vertebrata</taxon>
        <taxon>Cyclostomata</taxon>
        <taxon>Hyperoartia</taxon>
        <taxon>Petromyzontiformes</taxon>
        <taxon>Petromyzontidae</taxon>
        <taxon>Petromyzon</taxon>
    </lineage>
</organism>
<keyword evidence="4" id="KW-0677">Repeat</keyword>
<keyword evidence="7" id="KW-0805">Transcription regulation</keyword>
<feature type="compositionally biased region" description="Acidic residues" evidence="12">
    <location>
        <begin position="362"/>
        <end position="383"/>
    </location>
</feature>
<dbReference type="FunFam" id="3.30.160.60:FF:000688">
    <property type="entry name" value="zinc finger protein 197 isoform X1"/>
    <property type="match status" value="1"/>
</dbReference>
<feature type="domain" description="C2H2-type" evidence="13">
    <location>
        <begin position="463"/>
        <end position="490"/>
    </location>
</feature>
<feature type="compositionally biased region" description="Basic and acidic residues" evidence="12">
    <location>
        <begin position="538"/>
        <end position="556"/>
    </location>
</feature>
<dbReference type="Gene3D" id="3.30.160.60">
    <property type="entry name" value="Classic Zinc Finger"/>
    <property type="match status" value="6"/>
</dbReference>
<evidence type="ECO:0000313" key="15">
    <source>
        <dbReference type="RefSeq" id="XP_032836572.1"/>
    </source>
</evidence>
<gene>
    <name evidence="15" type="primary">LOC116958186</name>
</gene>
<evidence type="ECO:0000256" key="6">
    <source>
        <dbReference type="ARBA" id="ARBA00022833"/>
    </source>
</evidence>
<evidence type="ECO:0000256" key="12">
    <source>
        <dbReference type="SAM" id="MobiDB-lite"/>
    </source>
</evidence>
<dbReference type="GO" id="GO:0001227">
    <property type="term" value="F:DNA-binding transcription repressor activity, RNA polymerase II-specific"/>
    <property type="evidence" value="ECO:0007669"/>
    <property type="project" value="TreeGrafter"/>
</dbReference>
<dbReference type="Pfam" id="PF00096">
    <property type="entry name" value="zf-C2H2"/>
    <property type="match status" value="3"/>
</dbReference>
<comment type="subcellular location">
    <subcellularLocation>
        <location evidence="1">Nucleus</location>
    </subcellularLocation>
</comment>
<dbReference type="SMART" id="SM00355">
    <property type="entry name" value="ZnF_C2H2"/>
    <property type="match status" value="7"/>
</dbReference>